<dbReference type="PANTHER" id="PTHR30068:SF4">
    <property type="entry name" value="URONATE ISOMERASE"/>
    <property type="match status" value="1"/>
</dbReference>
<dbReference type="Gene3D" id="3.20.20.140">
    <property type="entry name" value="Metal-dependent hydrolases"/>
    <property type="match status" value="1"/>
</dbReference>
<dbReference type="GO" id="GO:0019698">
    <property type="term" value="P:D-galacturonate catabolic process"/>
    <property type="evidence" value="ECO:0007669"/>
    <property type="project" value="TreeGrafter"/>
</dbReference>
<dbReference type="InterPro" id="IPR032466">
    <property type="entry name" value="Metal_Hydrolase"/>
</dbReference>
<evidence type="ECO:0000256" key="2">
    <source>
        <dbReference type="ARBA" id="ARBA00004892"/>
    </source>
</evidence>
<comment type="pathway">
    <text evidence="2">Carbohydrate metabolism; pentose and glucuronate interconversion.</text>
</comment>
<dbReference type="SUPFAM" id="SSF51556">
    <property type="entry name" value="Metallo-dependent hydrolases"/>
    <property type="match status" value="1"/>
</dbReference>
<evidence type="ECO:0000256" key="5">
    <source>
        <dbReference type="ARBA" id="ARBA00020555"/>
    </source>
</evidence>
<dbReference type="RefSeq" id="WP_182516906.1">
    <property type="nucleotide sequence ID" value="NZ_JACGXP010000006.1"/>
</dbReference>
<dbReference type="EMBL" id="JACGXP010000006">
    <property type="protein sequence ID" value="MBA8991953.1"/>
    <property type="molecule type" value="Genomic_DNA"/>
</dbReference>
<reference evidence="8 9" key="1">
    <citation type="submission" date="2020-07" db="EMBL/GenBank/DDBJ databases">
        <title>Above-ground endophytic microbial communities from plants in different locations in the United States.</title>
        <authorList>
            <person name="Frank C."/>
        </authorList>
    </citation>
    <scope>NUCLEOTIDE SEQUENCE [LARGE SCALE GENOMIC DNA]</scope>
    <source>
        <strain evidence="8 9">WPL5_2</strain>
    </source>
</reference>
<feature type="compositionally biased region" description="Basic and acidic residues" evidence="7">
    <location>
        <begin position="106"/>
        <end position="115"/>
    </location>
</feature>
<comment type="similarity">
    <text evidence="3">Belongs to the metallo-dependent hydrolases superfamily. Uronate isomerase family.</text>
</comment>
<evidence type="ECO:0000256" key="6">
    <source>
        <dbReference type="ARBA" id="ARBA00023235"/>
    </source>
</evidence>
<gene>
    <name evidence="8" type="ORF">FHW23_003240</name>
</gene>
<comment type="catalytic activity">
    <reaction evidence="1">
        <text>D-glucuronate = D-fructuronate</text>
        <dbReference type="Rhea" id="RHEA:13049"/>
        <dbReference type="ChEBI" id="CHEBI:58720"/>
        <dbReference type="ChEBI" id="CHEBI:59863"/>
        <dbReference type="EC" id="5.3.1.12"/>
    </reaction>
</comment>
<evidence type="ECO:0000256" key="7">
    <source>
        <dbReference type="SAM" id="MobiDB-lite"/>
    </source>
</evidence>
<dbReference type="GO" id="GO:0042840">
    <property type="term" value="P:D-glucuronate catabolic process"/>
    <property type="evidence" value="ECO:0007669"/>
    <property type="project" value="TreeGrafter"/>
</dbReference>
<dbReference type="EC" id="5.3.1.12" evidence="4"/>
<organism evidence="8 9">
    <name type="scientific">Curtobacterium pusillum</name>
    <dbReference type="NCBI Taxonomy" id="69373"/>
    <lineage>
        <taxon>Bacteria</taxon>
        <taxon>Bacillati</taxon>
        <taxon>Actinomycetota</taxon>
        <taxon>Actinomycetes</taxon>
        <taxon>Micrococcales</taxon>
        <taxon>Microbacteriaceae</taxon>
        <taxon>Curtobacterium</taxon>
    </lineage>
</organism>
<feature type="region of interest" description="Disordered" evidence="7">
    <location>
        <begin position="92"/>
        <end position="118"/>
    </location>
</feature>
<comment type="caution">
    <text evidence="8">The sequence shown here is derived from an EMBL/GenBank/DDBJ whole genome shotgun (WGS) entry which is preliminary data.</text>
</comment>
<dbReference type="PANTHER" id="PTHR30068">
    <property type="entry name" value="URONATE ISOMERASE"/>
    <property type="match status" value="1"/>
</dbReference>
<keyword evidence="6 8" id="KW-0413">Isomerase</keyword>
<proteinExistence type="inferred from homology"/>
<dbReference type="AlphaFoldDB" id="A0AAW3TDX9"/>
<evidence type="ECO:0000256" key="1">
    <source>
        <dbReference type="ARBA" id="ARBA00001165"/>
    </source>
</evidence>
<dbReference type="Proteomes" id="UP000590225">
    <property type="component" value="Unassembled WGS sequence"/>
</dbReference>
<dbReference type="NCBIfam" id="NF002794">
    <property type="entry name" value="PRK02925.1"/>
    <property type="match status" value="1"/>
</dbReference>
<dbReference type="Pfam" id="PF02614">
    <property type="entry name" value="UxaC"/>
    <property type="match status" value="2"/>
</dbReference>
<sequence length="500" mass="54308">MTRTSTATPLAPHPDRLFAADPGARAVARTIYGAVEDAPIISPHGHVDAALIADDQPFADPASLLITPDHYVLRLLHANGVGLEALGRVDLSGSRPDPGSQARPAEPAHRWRDAAEPAPPGREIWRTLAEHWDDFLGTPVRYWFETELHDVFGLTEQPSAANADEQYDHIAALLEQPRMRPRALFDAFGIEVLATTDDPTADLAAHARLAADPTFTGRVVPTFRADAVFDPSRSDWRHVVASIGEAAGIDTGTHDGLLAALRARRRYFIEHGATATDTGVLDAGSTPLSPAERARIHTAALQGPSAVTAAEATAYRHDMLYRWAEMSVEDGLVMQLHPGVHRNHHTPTLERFGPDTGHDLPAVGSFTSPLRPLLESFGTAPGFHLVLFTVDETVFSREIGPLAGFYPAVYAGAPWWFIDTPAAIGRYRSAITDSASFTKTSGFIDDTRAYCSIPARHDMARRADAAYLASLVVTHEMSEEDAVRTARRIVSDIPKATFKL</sequence>
<accession>A0AAW3TDX9</accession>
<name>A0AAW3TDX9_9MICO</name>
<evidence type="ECO:0000313" key="9">
    <source>
        <dbReference type="Proteomes" id="UP000590225"/>
    </source>
</evidence>
<dbReference type="Gene3D" id="1.10.2020.10">
    <property type="entry name" value="uronate isomerase, domain 2, chain A"/>
    <property type="match status" value="1"/>
</dbReference>
<evidence type="ECO:0000313" key="8">
    <source>
        <dbReference type="EMBL" id="MBA8991953.1"/>
    </source>
</evidence>
<protein>
    <recommendedName>
        <fullName evidence="5">Uronate isomerase</fullName>
        <ecNumber evidence="4">5.3.1.12</ecNumber>
    </recommendedName>
</protein>
<evidence type="ECO:0000256" key="3">
    <source>
        <dbReference type="ARBA" id="ARBA00008397"/>
    </source>
</evidence>
<evidence type="ECO:0000256" key="4">
    <source>
        <dbReference type="ARBA" id="ARBA00012546"/>
    </source>
</evidence>
<dbReference type="GO" id="GO:0008880">
    <property type="term" value="F:glucuronate isomerase activity"/>
    <property type="evidence" value="ECO:0007669"/>
    <property type="project" value="UniProtKB-EC"/>
</dbReference>
<dbReference type="InterPro" id="IPR003766">
    <property type="entry name" value="Uronate_isomerase"/>
</dbReference>